<evidence type="ECO:0000313" key="1">
    <source>
        <dbReference type="EMBL" id="ABW31719.1"/>
    </source>
</evidence>
<name>A8ZKL9_ACAM1</name>
<dbReference type="KEGG" id="amr:AM1_A0216"/>
<sequence length="42" mass="4706">MRIFGGRVAAIAGVEIIREDQLREVTSSFQITLLVPDTVTRF</sequence>
<dbReference type="Proteomes" id="UP000000268">
    <property type="component" value="Plasmid pREB1"/>
</dbReference>
<keyword evidence="2" id="KW-1185">Reference proteome</keyword>
<reference evidence="1 2" key="1">
    <citation type="journal article" date="2008" name="Proc. Natl. Acad. Sci. U.S.A.">
        <title>Niche adaptation and genome expansion in the chlorophyll d-producing cyanobacterium Acaryochloris marina.</title>
        <authorList>
            <person name="Swingley W.D."/>
            <person name="Chen M."/>
            <person name="Cheung P.C."/>
            <person name="Conrad A.L."/>
            <person name="Dejesa L.C."/>
            <person name="Hao J."/>
            <person name="Honchak B.M."/>
            <person name="Karbach L.E."/>
            <person name="Kurdoglu A."/>
            <person name="Lahiri S."/>
            <person name="Mastrian S.D."/>
            <person name="Miyashita H."/>
            <person name="Page L."/>
            <person name="Ramakrishna P."/>
            <person name="Satoh S."/>
            <person name="Sattley W.M."/>
            <person name="Shimada Y."/>
            <person name="Taylor H.L."/>
            <person name="Tomo T."/>
            <person name="Tsuchiya T."/>
            <person name="Wang Z.T."/>
            <person name="Raymond J."/>
            <person name="Mimuro M."/>
            <person name="Blankenship R.E."/>
            <person name="Touchman J.W."/>
        </authorList>
    </citation>
    <scope>NUCLEOTIDE SEQUENCE [LARGE SCALE GENOMIC DNA]</scope>
    <source>
        <strain evidence="2">MBIC 11017</strain>
        <plasmid evidence="2">Plasmid pREB1</plasmid>
    </source>
</reference>
<keyword evidence="1" id="KW-0614">Plasmid</keyword>
<protein>
    <submittedName>
        <fullName evidence="1">Uncharacterized protein</fullName>
    </submittedName>
</protein>
<proteinExistence type="predicted"/>
<organism evidence="1 2">
    <name type="scientific">Acaryochloris marina (strain MBIC 11017)</name>
    <dbReference type="NCBI Taxonomy" id="329726"/>
    <lineage>
        <taxon>Bacteria</taxon>
        <taxon>Bacillati</taxon>
        <taxon>Cyanobacteriota</taxon>
        <taxon>Cyanophyceae</taxon>
        <taxon>Acaryochloridales</taxon>
        <taxon>Acaryochloridaceae</taxon>
        <taxon>Acaryochloris</taxon>
    </lineage>
</organism>
<dbReference type="AlphaFoldDB" id="A8ZKL9"/>
<dbReference type="EMBL" id="CP000838">
    <property type="protein sequence ID" value="ABW31719.1"/>
    <property type="molecule type" value="Genomic_DNA"/>
</dbReference>
<geneLocation type="plasmid" evidence="1 2">
    <name>pREB1</name>
</geneLocation>
<gene>
    <name evidence="1" type="ordered locus">AM1_A0216</name>
</gene>
<dbReference type="HOGENOM" id="CLU_3245615_0_0_3"/>
<accession>A8ZKL9</accession>
<evidence type="ECO:0000313" key="2">
    <source>
        <dbReference type="Proteomes" id="UP000000268"/>
    </source>
</evidence>